<keyword evidence="1" id="KW-0479">Metal-binding</keyword>
<gene>
    <name evidence="4" type="primary">pde-4</name>
    <name evidence="4" type="ORF">T12_12827</name>
</gene>
<dbReference type="InterPro" id="IPR036971">
    <property type="entry name" value="PDEase_catalytic_dom_sf"/>
</dbReference>
<dbReference type="Proteomes" id="UP000054783">
    <property type="component" value="Unassembled WGS sequence"/>
</dbReference>
<dbReference type="InterPro" id="IPR002073">
    <property type="entry name" value="PDEase_catalytic_dom"/>
</dbReference>
<dbReference type="STRING" id="990121.A0A0V1A1G1"/>
<dbReference type="SUPFAM" id="SSF109604">
    <property type="entry name" value="HD-domain/PDEase-like"/>
    <property type="match status" value="1"/>
</dbReference>
<accession>A0A0V1A1G1</accession>
<dbReference type="OrthoDB" id="189220at2759"/>
<evidence type="ECO:0000313" key="5">
    <source>
        <dbReference type="Proteomes" id="UP000054783"/>
    </source>
</evidence>
<evidence type="ECO:0000313" key="4">
    <source>
        <dbReference type="EMBL" id="KRY18578.1"/>
    </source>
</evidence>
<dbReference type="GO" id="GO:0007165">
    <property type="term" value="P:signal transduction"/>
    <property type="evidence" value="ECO:0007669"/>
    <property type="project" value="InterPro"/>
</dbReference>
<organism evidence="4 5">
    <name type="scientific">Trichinella patagoniensis</name>
    <dbReference type="NCBI Taxonomy" id="990121"/>
    <lineage>
        <taxon>Eukaryota</taxon>
        <taxon>Metazoa</taxon>
        <taxon>Ecdysozoa</taxon>
        <taxon>Nematoda</taxon>
        <taxon>Enoplea</taxon>
        <taxon>Dorylaimia</taxon>
        <taxon>Trichinellida</taxon>
        <taxon>Trichinellidae</taxon>
        <taxon>Trichinella</taxon>
    </lineage>
</organism>
<dbReference type="EMBL" id="JYDQ01000045">
    <property type="protein sequence ID" value="KRY18578.1"/>
    <property type="molecule type" value="Genomic_DNA"/>
</dbReference>
<comment type="caution">
    <text evidence="4">The sequence shown here is derived from an EMBL/GenBank/DDBJ whole genome shotgun (WGS) entry which is preliminary data.</text>
</comment>
<reference evidence="4 5" key="1">
    <citation type="submission" date="2015-01" db="EMBL/GenBank/DDBJ databases">
        <title>Evolution of Trichinella species and genotypes.</title>
        <authorList>
            <person name="Korhonen P.K."/>
            <person name="Edoardo P."/>
            <person name="Giuseppe L.R."/>
            <person name="Gasser R.B."/>
        </authorList>
    </citation>
    <scope>NUCLEOTIDE SEQUENCE [LARGE SCALE GENOMIC DNA]</scope>
    <source>
        <strain evidence="4">ISS2496</strain>
    </source>
</reference>
<keyword evidence="5" id="KW-1185">Reference proteome</keyword>
<dbReference type="PANTHER" id="PTHR11347">
    <property type="entry name" value="CYCLIC NUCLEOTIDE PHOSPHODIESTERASE"/>
    <property type="match status" value="1"/>
</dbReference>
<protein>
    <submittedName>
        <fullName evidence="4">Putative 3',5'-cyclic phosphodiesterase pde-4</fullName>
    </submittedName>
</protein>
<feature type="domain" description="PDEase" evidence="3">
    <location>
        <begin position="1"/>
        <end position="89"/>
    </location>
</feature>
<dbReference type="GO" id="GO:0004114">
    <property type="term" value="F:3',5'-cyclic-nucleotide phosphodiesterase activity"/>
    <property type="evidence" value="ECO:0007669"/>
    <property type="project" value="InterPro"/>
</dbReference>
<evidence type="ECO:0000256" key="1">
    <source>
        <dbReference type="ARBA" id="ARBA00022723"/>
    </source>
</evidence>
<dbReference type="PROSITE" id="PS51845">
    <property type="entry name" value="PDEASE_I_2"/>
    <property type="match status" value="1"/>
</dbReference>
<keyword evidence="2" id="KW-0378">Hydrolase</keyword>
<dbReference type="Pfam" id="PF00233">
    <property type="entry name" value="PDEase_I"/>
    <property type="match status" value="1"/>
</dbReference>
<evidence type="ECO:0000256" key="2">
    <source>
        <dbReference type="ARBA" id="ARBA00022801"/>
    </source>
</evidence>
<dbReference type="Gene3D" id="1.10.1300.10">
    <property type="entry name" value="3'5'-cyclic nucleotide phosphodiesterase, catalytic domain"/>
    <property type="match status" value="1"/>
</dbReference>
<name>A0A0V1A1G1_9BILA</name>
<evidence type="ECO:0000259" key="3">
    <source>
        <dbReference type="PROSITE" id="PS51845"/>
    </source>
</evidence>
<dbReference type="AlphaFoldDB" id="A0A0V1A1G1"/>
<dbReference type="GO" id="GO:0046872">
    <property type="term" value="F:metal ion binding"/>
    <property type="evidence" value="ECO:0007669"/>
    <property type="project" value="UniProtKB-KW"/>
</dbReference>
<proteinExistence type="predicted"/>
<sequence>MDASPTSFIADTLTGFSKKHRQLFRRIVINTVLVTDMSKHMSLLADLKTMVETKKVSGPGMPLLEKYSDRIQVLQNMIHIADLSNPAKPINSTNSGLIVSLKNTGSIVIGNVGFIDYIVHPLMETWADSVCPEGQSVLDQLEENRDWLFKKLSATEREALPPEEDQE</sequence>